<dbReference type="EMBL" id="MFQK01000020">
    <property type="protein sequence ID" value="OGH80872.1"/>
    <property type="molecule type" value="Genomic_DNA"/>
</dbReference>
<gene>
    <name evidence="1" type="ORF">A3I29_02235</name>
</gene>
<evidence type="ECO:0000313" key="1">
    <source>
        <dbReference type="EMBL" id="OGH80872.1"/>
    </source>
</evidence>
<evidence type="ECO:0000313" key="2">
    <source>
        <dbReference type="Proteomes" id="UP000178726"/>
    </source>
</evidence>
<sequence length="179" mass="21085">MVRLARHTGPACHTYFIYMIEKIIEWILNLPGIKWLTIRLLDRIVKPVFEAECRLAEAGIESITTEQRSFFRSLKKGDMIIIDGDRGKIKFIVEWGEAYEFGEENRYLDIEFEDTDMTLQIRTDIKHHIRYIKWVPSYLFFRQIGTKGLFIPFRSLDIPSQGIRLVASPRKDGLAQFQK</sequence>
<dbReference type="AlphaFoldDB" id="A0A1F6NAC8"/>
<dbReference type="Proteomes" id="UP000178726">
    <property type="component" value="Unassembled WGS sequence"/>
</dbReference>
<organism evidence="1 2">
    <name type="scientific">Candidatus Magasanikbacteria bacterium RIFCSPLOWO2_02_FULL_44_11</name>
    <dbReference type="NCBI Taxonomy" id="1798689"/>
    <lineage>
        <taxon>Bacteria</taxon>
        <taxon>Candidatus Magasanikiibacteriota</taxon>
    </lineage>
</organism>
<reference evidence="1 2" key="1">
    <citation type="journal article" date="2016" name="Nat. Commun.">
        <title>Thousands of microbial genomes shed light on interconnected biogeochemical processes in an aquifer system.</title>
        <authorList>
            <person name="Anantharaman K."/>
            <person name="Brown C.T."/>
            <person name="Hug L.A."/>
            <person name="Sharon I."/>
            <person name="Castelle C.J."/>
            <person name="Probst A.J."/>
            <person name="Thomas B.C."/>
            <person name="Singh A."/>
            <person name="Wilkins M.J."/>
            <person name="Karaoz U."/>
            <person name="Brodie E.L."/>
            <person name="Williams K.H."/>
            <person name="Hubbard S.S."/>
            <person name="Banfield J.F."/>
        </authorList>
    </citation>
    <scope>NUCLEOTIDE SEQUENCE [LARGE SCALE GENOMIC DNA]</scope>
</reference>
<name>A0A1F6NAC8_9BACT</name>
<comment type="caution">
    <text evidence="1">The sequence shown here is derived from an EMBL/GenBank/DDBJ whole genome shotgun (WGS) entry which is preliminary data.</text>
</comment>
<proteinExistence type="predicted"/>
<accession>A0A1F6NAC8</accession>
<protein>
    <submittedName>
        <fullName evidence="1">Uncharacterized protein</fullName>
    </submittedName>
</protein>